<accession>A0AAI9T757</accession>
<feature type="repeat" description="WD" evidence="3">
    <location>
        <begin position="778"/>
        <end position="818"/>
    </location>
</feature>
<dbReference type="Gene3D" id="3.40.50.300">
    <property type="entry name" value="P-loop containing nucleotide triphosphate hydrolases"/>
    <property type="match status" value="1"/>
</dbReference>
<evidence type="ECO:0000256" key="1">
    <source>
        <dbReference type="ARBA" id="ARBA00022574"/>
    </source>
</evidence>
<proteinExistence type="predicted"/>
<dbReference type="EMBL" id="LACB01000759">
    <property type="protein sequence ID" value="KAJ9481509.1"/>
    <property type="molecule type" value="Genomic_DNA"/>
</dbReference>
<dbReference type="InterPro" id="IPR015943">
    <property type="entry name" value="WD40/YVTN_repeat-like_dom_sf"/>
</dbReference>
<dbReference type="InterPro" id="IPR001680">
    <property type="entry name" value="WD40_rpt"/>
</dbReference>
<keyword evidence="2" id="KW-0677">Repeat</keyword>
<dbReference type="InterPro" id="IPR020472">
    <property type="entry name" value="WD40_PAC1"/>
</dbReference>
<feature type="repeat" description="WD" evidence="3">
    <location>
        <begin position="942"/>
        <end position="983"/>
    </location>
</feature>
<evidence type="ECO:0000256" key="3">
    <source>
        <dbReference type="PROSITE-ProRule" id="PRU00221"/>
    </source>
</evidence>
<comment type="caution">
    <text evidence="5">The sequence shown here is derived from an EMBL/GenBank/DDBJ whole genome shotgun (WGS) entry which is preliminary data.</text>
</comment>
<dbReference type="PRINTS" id="PR00320">
    <property type="entry name" value="GPROTEINBRPT"/>
</dbReference>
<dbReference type="InterPro" id="IPR007111">
    <property type="entry name" value="NACHT_NTPase"/>
</dbReference>
<protein>
    <recommendedName>
        <fullName evidence="4">NACHT domain-containing protein</fullName>
    </recommendedName>
</protein>
<feature type="repeat" description="WD" evidence="3">
    <location>
        <begin position="860"/>
        <end position="901"/>
    </location>
</feature>
<dbReference type="PANTHER" id="PTHR19846:SF0">
    <property type="entry name" value="PRE-MRNA PROCESSING FACTOR 4"/>
    <property type="match status" value="1"/>
</dbReference>
<dbReference type="InterPro" id="IPR036322">
    <property type="entry name" value="WD40_repeat_dom_sf"/>
</dbReference>
<dbReference type="Pfam" id="PF00400">
    <property type="entry name" value="WD40"/>
    <property type="match status" value="11"/>
</dbReference>
<dbReference type="PROSITE" id="PS50294">
    <property type="entry name" value="WD_REPEATS_REGION"/>
    <property type="match status" value="9"/>
</dbReference>
<dbReference type="GO" id="GO:0017070">
    <property type="term" value="F:U6 snRNA binding"/>
    <property type="evidence" value="ECO:0007669"/>
    <property type="project" value="TreeGrafter"/>
</dbReference>
<organism evidence="5 6">
    <name type="scientific">Penicillium thymicola</name>
    <dbReference type="NCBI Taxonomy" id="293382"/>
    <lineage>
        <taxon>Eukaryota</taxon>
        <taxon>Fungi</taxon>
        <taxon>Dikarya</taxon>
        <taxon>Ascomycota</taxon>
        <taxon>Pezizomycotina</taxon>
        <taxon>Eurotiomycetes</taxon>
        <taxon>Eurotiomycetidae</taxon>
        <taxon>Eurotiales</taxon>
        <taxon>Aspergillaceae</taxon>
        <taxon>Penicillium</taxon>
    </lineage>
</organism>
<dbReference type="SUPFAM" id="SSF52540">
    <property type="entry name" value="P-loop containing nucleoside triphosphate hydrolases"/>
    <property type="match status" value="1"/>
</dbReference>
<sequence>MDGLSNAASIIAAIQVAGSVMKICVTYLNEVKDAKNDVHRLRLEVASLTVLLEKVSKLLHNPDGMELSASKMLVDGVNDCLSTLTGLDKRIDPGNRSKIMTKWGIRALKWPLKKEELRKVVQDIERCKTALNLALQVDQIKLINGMDQKIGLSKLPTALGAEFDSYSDQHEDQCLPGTRSEILGEINKWVEFPQGRCIFWLNGMAGTGKSTISRTVARTLQERRLLGASYFFKRGEGDRGNATRFFSTLATQLMHHMPQLIPVVRRSLEADPGISGKSLRDQFQKLIYQPLLELRLGQDSSKIVIVIDALDECNREEDVQVLLQLLPRMRESGAPVCIFLTSRPELAIRLGFKQIANEHQDLILHEVPELVIKDDLSLFLNNRFAKIRYERALAPDWPGDESIEALVALSAPLFIFAVTVCLFIGDSNWSPEKRLASIIQDQALNRTSRLDRTYLPILNQLLTGQDEDESKQLLQEFQDIVGIIVLLASPLSINGLSRLLNIPKRDIYSRLDLFHSVLGVPTDPEAPVRILHLSFRDFLVNPGRKGKSPFWIDEKKTHRKMANRCFAVMQRDLKKNICNLPSHGTSRAKLDSQAIGRYLSTDSQYSCRYWVHHIEQGGFCMTNGLDLFLRQHFLHWLEAMSLLGLIHDCVGMIHTLQSVTQAQAEPETSRFLQDAKRFILKNIQIADNAPLQLYCLCLAYAPRTCCIRETFEKQIPGLITKLPAGDDAWDAHVQTLEGHSQGVVSVTFSPDGRLLASASWDGTIKLWETVTGALQQTLEGHSGPIESVIFSPDSRLLAAGSGRMVQFWDIATGNLQRTLEGHLDRVRTVAYSSDGQIVASGSQDNTVKIWDPAGSLQHTLEGHSALIQSVTFSPDNKLVASGSSDHTVKLWEAGSGVLQRTLECQFYVSSIAFSPNGEGLAVGAEETIQFWDTATGTLQHTIHENLSDVNSVVFSPDGKQLTSGFSLSTAKIWDITTGTEQQALTGHESNVCSVAFSPDGKVVASGSFDHTIKLWETTARNFPAAAQIDSHSQLVVSVVLSPNGKLVASCSSDGTIKLWDAVSGSIIHTLQGHSDCVWDAVFSPDGKVVATGSLDSTIKLWDTATGALQQTLEGHSGPIESVTFSPDSRLVAAGSADGTISICAIPEGALQRTLEGHLGRIRCVALSPDGKLLASGFDYERIKFVTLL</sequence>
<dbReference type="InterPro" id="IPR019775">
    <property type="entry name" value="WD40_repeat_CS"/>
</dbReference>
<keyword evidence="1 3" id="KW-0853">WD repeat</keyword>
<evidence type="ECO:0000313" key="5">
    <source>
        <dbReference type="EMBL" id="KAJ9481509.1"/>
    </source>
</evidence>
<dbReference type="InterPro" id="IPR056884">
    <property type="entry name" value="NPHP3-like_N"/>
</dbReference>
<feature type="domain" description="NACHT" evidence="4">
    <location>
        <begin position="197"/>
        <end position="344"/>
    </location>
</feature>
<reference evidence="5" key="1">
    <citation type="submission" date="2015-06" db="EMBL/GenBank/DDBJ databases">
        <authorList>
            <person name="Nguyen H."/>
        </authorList>
    </citation>
    <scope>NUCLEOTIDE SEQUENCE</scope>
    <source>
        <strain evidence="5">DAOM 180753</strain>
    </source>
</reference>
<gene>
    <name evidence="5" type="ORF">VN97_g11962</name>
</gene>
<keyword evidence="6" id="KW-1185">Reference proteome</keyword>
<dbReference type="GO" id="GO:0030621">
    <property type="term" value="F:U4 snRNA binding"/>
    <property type="evidence" value="ECO:0007669"/>
    <property type="project" value="TreeGrafter"/>
</dbReference>
<feature type="repeat" description="WD" evidence="3">
    <location>
        <begin position="819"/>
        <end position="851"/>
    </location>
</feature>
<feature type="repeat" description="WD" evidence="3">
    <location>
        <begin position="1112"/>
        <end position="1142"/>
    </location>
</feature>
<feature type="repeat" description="WD" evidence="3">
    <location>
        <begin position="1070"/>
        <end position="1111"/>
    </location>
</feature>
<evidence type="ECO:0000256" key="2">
    <source>
        <dbReference type="ARBA" id="ARBA00022737"/>
    </source>
</evidence>
<dbReference type="GO" id="GO:0046540">
    <property type="term" value="C:U4/U6 x U5 tri-snRNP complex"/>
    <property type="evidence" value="ECO:0007669"/>
    <property type="project" value="TreeGrafter"/>
</dbReference>
<dbReference type="PANTHER" id="PTHR19846">
    <property type="entry name" value="WD40 REPEAT PROTEIN"/>
    <property type="match status" value="1"/>
</dbReference>
<dbReference type="AlphaFoldDB" id="A0AAI9T757"/>
<dbReference type="Proteomes" id="UP001227192">
    <property type="component" value="Unassembled WGS sequence"/>
</dbReference>
<dbReference type="PROSITE" id="PS50082">
    <property type="entry name" value="WD_REPEATS_2"/>
    <property type="match status" value="9"/>
</dbReference>
<evidence type="ECO:0000259" key="4">
    <source>
        <dbReference type="PROSITE" id="PS50837"/>
    </source>
</evidence>
<name>A0AAI9T757_PENTH</name>
<dbReference type="PROSITE" id="PS00678">
    <property type="entry name" value="WD_REPEATS_1"/>
    <property type="match status" value="1"/>
</dbReference>
<dbReference type="SMART" id="SM00320">
    <property type="entry name" value="WD40"/>
    <property type="match status" value="11"/>
</dbReference>
<dbReference type="InterPro" id="IPR027417">
    <property type="entry name" value="P-loop_NTPase"/>
</dbReference>
<dbReference type="Gene3D" id="2.130.10.10">
    <property type="entry name" value="YVTN repeat-like/Quinoprotein amine dehydrogenase"/>
    <property type="match status" value="4"/>
</dbReference>
<dbReference type="PROSITE" id="PS50837">
    <property type="entry name" value="NACHT"/>
    <property type="match status" value="1"/>
</dbReference>
<reference evidence="5" key="2">
    <citation type="journal article" date="2016" name="Fungal Biol.">
        <title>Ochratoxin A production by Penicillium thymicola.</title>
        <authorList>
            <person name="Nguyen H.D.T."/>
            <person name="McMullin D.R."/>
            <person name="Ponomareva E."/>
            <person name="Riley R."/>
            <person name="Pomraning K.R."/>
            <person name="Baker S.E."/>
            <person name="Seifert K.A."/>
        </authorList>
    </citation>
    <scope>NUCLEOTIDE SEQUENCE</scope>
    <source>
        <strain evidence="5">DAOM 180753</strain>
    </source>
</reference>
<dbReference type="CDD" id="cd00200">
    <property type="entry name" value="WD40"/>
    <property type="match status" value="2"/>
</dbReference>
<dbReference type="SUPFAM" id="SSF50978">
    <property type="entry name" value="WD40 repeat-like"/>
    <property type="match status" value="2"/>
</dbReference>
<feature type="repeat" description="WD" evidence="3">
    <location>
        <begin position="1028"/>
        <end position="1069"/>
    </location>
</feature>
<feature type="repeat" description="WD" evidence="3">
    <location>
        <begin position="736"/>
        <end position="777"/>
    </location>
</feature>
<dbReference type="Pfam" id="PF24883">
    <property type="entry name" value="NPHP3_N"/>
    <property type="match status" value="1"/>
</dbReference>
<dbReference type="GO" id="GO:0000398">
    <property type="term" value="P:mRNA splicing, via spliceosome"/>
    <property type="evidence" value="ECO:0007669"/>
    <property type="project" value="TreeGrafter"/>
</dbReference>
<feature type="repeat" description="WD" evidence="3">
    <location>
        <begin position="984"/>
        <end position="1016"/>
    </location>
</feature>
<evidence type="ECO:0000313" key="6">
    <source>
        <dbReference type="Proteomes" id="UP001227192"/>
    </source>
</evidence>